<protein>
    <submittedName>
        <fullName evidence="1">Uncharacterized protein</fullName>
    </submittedName>
</protein>
<dbReference type="EMBL" id="QGGT01000001">
    <property type="protein sequence ID" value="PWK38915.1"/>
    <property type="molecule type" value="Genomic_DNA"/>
</dbReference>
<proteinExistence type="predicted"/>
<dbReference type="AlphaFoldDB" id="A0A316F4B3"/>
<accession>A0A316F4B3</accession>
<evidence type="ECO:0000313" key="2">
    <source>
        <dbReference type="Proteomes" id="UP000245754"/>
    </source>
</evidence>
<dbReference type="Proteomes" id="UP000245754">
    <property type="component" value="Unassembled WGS sequence"/>
</dbReference>
<evidence type="ECO:0000313" key="1">
    <source>
        <dbReference type="EMBL" id="PWK38915.1"/>
    </source>
</evidence>
<comment type="caution">
    <text evidence="1">The sequence shown here is derived from an EMBL/GenBank/DDBJ whole genome shotgun (WGS) entry which is preliminary data.</text>
</comment>
<sequence length="53" mass="6218">MAVHRRDIKLLSQLMHGEIIRNDRSFFEQSKSQHSAIDEDREPIALLPKCDIE</sequence>
<reference evidence="1 2" key="1">
    <citation type="submission" date="2018-05" db="EMBL/GenBank/DDBJ databases">
        <title>Genomic Encyclopedia of Type Strains, Phase IV (KMG-V): Genome sequencing to study the core and pangenomes of soil and plant-associated prokaryotes.</title>
        <authorList>
            <person name="Whitman W."/>
        </authorList>
    </citation>
    <scope>NUCLEOTIDE SEQUENCE [LARGE SCALE GENOMIC DNA]</scope>
    <source>
        <strain evidence="1 2">SLV-132</strain>
    </source>
</reference>
<keyword evidence="2" id="KW-1185">Reference proteome</keyword>
<gene>
    <name evidence="1" type="ORF">C7419_1012817</name>
</gene>
<name>A0A316F4B3_9BURK</name>
<organism evidence="1 2">
    <name type="scientific">Cupriavidus plantarum</name>
    <dbReference type="NCBI Taxonomy" id="942865"/>
    <lineage>
        <taxon>Bacteria</taxon>
        <taxon>Pseudomonadati</taxon>
        <taxon>Pseudomonadota</taxon>
        <taxon>Betaproteobacteria</taxon>
        <taxon>Burkholderiales</taxon>
        <taxon>Burkholderiaceae</taxon>
        <taxon>Cupriavidus</taxon>
    </lineage>
</organism>